<sequence length="272" mass="30457">MYDVSPAVVGQNPDAPSNDEAATKQKLARQPLITKRSIKPMEHQDGTKHNYLESLDDEPAWPIWAEPMIRAKLIIIKVELGVGDKKILVDAIIDSGSEINIVSQNIVHELNKIYPVTPLEQIRCLDANGNQGTLHGRPWIQGNLVSMDERPEGTHSVHSNPNRPKEYTELLVVDEKWENGGQDMANTCFTSTKDIEFEGAWKINEGEEIVKLGPLVMYWTFLAITKSQNETTIGKLNSKATKLENTPEVKVNQEEKRQGSAENPQTCPKLAR</sequence>
<dbReference type="STRING" id="47427.A0A2H3DGC6"/>
<dbReference type="AlphaFoldDB" id="A0A2H3DGC6"/>
<accession>A0A2H3DGC6</accession>
<feature type="region of interest" description="Disordered" evidence="1">
    <location>
        <begin position="1"/>
        <end position="26"/>
    </location>
</feature>
<gene>
    <name evidence="2" type="ORF">ARMGADRAFT_1029422</name>
</gene>
<dbReference type="PROSITE" id="PS00141">
    <property type="entry name" value="ASP_PROTEASE"/>
    <property type="match status" value="1"/>
</dbReference>
<dbReference type="InterPro" id="IPR001969">
    <property type="entry name" value="Aspartic_peptidase_AS"/>
</dbReference>
<feature type="region of interest" description="Disordered" evidence="1">
    <location>
        <begin position="244"/>
        <end position="272"/>
    </location>
</feature>
<name>A0A2H3DGC6_ARMGA</name>
<reference evidence="3" key="1">
    <citation type="journal article" date="2017" name="Nat. Ecol. Evol.">
        <title>Genome expansion and lineage-specific genetic innovations in the forest pathogenic fungi Armillaria.</title>
        <authorList>
            <person name="Sipos G."/>
            <person name="Prasanna A.N."/>
            <person name="Walter M.C."/>
            <person name="O'Connor E."/>
            <person name="Balint B."/>
            <person name="Krizsan K."/>
            <person name="Kiss B."/>
            <person name="Hess J."/>
            <person name="Varga T."/>
            <person name="Slot J."/>
            <person name="Riley R."/>
            <person name="Boka B."/>
            <person name="Rigling D."/>
            <person name="Barry K."/>
            <person name="Lee J."/>
            <person name="Mihaltcheva S."/>
            <person name="LaButti K."/>
            <person name="Lipzen A."/>
            <person name="Waldron R."/>
            <person name="Moloney N.M."/>
            <person name="Sperisen C."/>
            <person name="Kredics L."/>
            <person name="Vagvoelgyi C."/>
            <person name="Patrignani A."/>
            <person name="Fitzpatrick D."/>
            <person name="Nagy I."/>
            <person name="Doyle S."/>
            <person name="Anderson J.B."/>
            <person name="Grigoriev I.V."/>
            <person name="Gueldener U."/>
            <person name="Muensterkoetter M."/>
            <person name="Nagy L.G."/>
        </authorList>
    </citation>
    <scope>NUCLEOTIDE SEQUENCE [LARGE SCALE GENOMIC DNA]</scope>
    <source>
        <strain evidence="3">Ar21-2</strain>
    </source>
</reference>
<dbReference type="InParanoid" id="A0A2H3DGC6"/>
<dbReference type="OrthoDB" id="5535068at2759"/>
<dbReference type="GO" id="GO:0006508">
    <property type="term" value="P:proteolysis"/>
    <property type="evidence" value="ECO:0007669"/>
    <property type="project" value="InterPro"/>
</dbReference>
<keyword evidence="3" id="KW-1185">Reference proteome</keyword>
<evidence type="ECO:0000256" key="1">
    <source>
        <dbReference type="SAM" id="MobiDB-lite"/>
    </source>
</evidence>
<evidence type="ECO:0000313" key="3">
    <source>
        <dbReference type="Proteomes" id="UP000217790"/>
    </source>
</evidence>
<dbReference type="GO" id="GO:0004190">
    <property type="term" value="F:aspartic-type endopeptidase activity"/>
    <property type="evidence" value="ECO:0007669"/>
    <property type="project" value="InterPro"/>
</dbReference>
<dbReference type="Proteomes" id="UP000217790">
    <property type="component" value="Unassembled WGS sequence"/>
</dbReference>
<dbReference type="EMBL" id="KZ293654">
    <property type="protein sequence ID" value="PBK94281.1"/>
    <property type="molecule type" value="Genomic_DNA"/>
</dbReference>
<feature type="compositionally biased region" description="Basic and acidic residues" evidence="1">
    <location>
        <begin position="244"/>
        <end position="259"/>
    </location>
</feature>
<evidence type="ECO:0000313" key="2">
    <source>
        <dbReference type="EMBL" id="PBK94281.1"/>
    </source>
</evidence>
<organism evidence="2 3">
    <name type="scientific">Armillaria gallica</name>
    <name type="common">Bulbous honey fungus</name>
    <name type="synonym">Armillaria bulbosa</name>
    <dbReference type="NCBI Taxonomy" id="47427"/>
    <lineage>
        <taxon>Eukaryota</taxon>
        <taxon>Fungi</taxon>
        <taxon>Dikarya</taxon>
        <taxon>Basidiomycota</taxon>
        <taxon>Agaricomycotina</taxon>
        <taxon>Agaricomycetes</taxon>
        <taxon>Agaricomycetidae</taxon>
        <taxon>Agaricales</taxon>
        <taxon>Marasmiineae</taxon>
        <taxon>Physalacriaceae</taxon>
        <taxon>Armillaria</taxon>
    </lineage>
</organism>
<protein>
    <submittedName>
        <fullName evidence="2">Uncharacterized protein</fullName>
    </submittedName>
</protein>
<proteinExistence type="predicted"/>